<proteinExistence type="predicted"/>
<dbReference type="OrthoDB" id="2787817at2759"/>
<protein>
    <recommendedName>
        <fullName evidence="2">GAG-pre-integrase domain-containing protein</fullName>
    </recommendedName>
</protein>
<evidence type="ECO:0000313" key="3">
    <source>
        <dbReference type="EMBL" id="KZT68602.1"/>
    </source>
</evidence>
<reference evidence="3 4" key="1">
    <citation type="journal article" date="2016" name="Mol. Biol. Evol.">
        <title>Comparative Genomics of Early-Diverging Mushroom-Forming Fungi Provides Insights into the Origins of Lignocellulose Decay Capabilities.</title>
        <authorList>
            <person name="Nagy L.G."/>
            <person name="Riley R."/>
            <person name="Tritt A."/>
            <person name="Adam C."/>
            <person name="Daum C."/>
            <person name="Floudas D."/>
            <person name="Sun H."/>
            <person name="Yadav J.S."/>
            <person name="Pangilinan J."/>
            <person name="Larsson K.H."/>
            <person name="Matsuura K."/>
            <person name="Barry K."/>
            <person name="Labutti K."/>
            <person name="Kuo R."/>
            <person name="Ohm R.A."/>
            <person name="Bhattacharya S.S."/>
            <person name="Shirouzu T."/>
            <person name="Yoshinaga Y."/>
            <person name="Martin F.M."/>
            <person name="Grigoriev I.V."/>
            <person name="Hibbett D.S."/>
        </authorList>
    </citation>
    <scope>NUCLEOTIDE SEQUENCE [LARGE SCALE GENOMIC DNA]</scope>
    <source>
        <strain evidence="3 4">L-15889</strain>
    </source>
</reference>
<evidence type="ECO:0000259" key="2">
    <source>
        <dbReference type="Pfam" id="PF13976"/>
    </source>
</evidence>
<sequence length="115" mass="12459">TLVSIGRIDEAGYTAAFTGGKLVITNKDGRTVGTKLTIMELHRRLGHIAPRAIRELVSGGCIHGVALVPSDEPETCEVCIRAKSTRKPVPIEREGERAEELGEETHSDLWGASRI</sequence>
<keyword evidence="4" id="KW-1185">Reference proteome</keyword>
<accession>A0A165PTE5</accession>
<evidence type="ECO:0000313" key="4">
    <source>
        <dbReference type="Proteomes" id="UP000076727"/>
    </source>
</evidence>
<dbReference type="STRING" id="1314783.A0A165PTE5"/>
<dbReference type="Proteomes" id="UP000076727">
    <property type="component" value="Unassembled WGS sequence"/>
</dbReference>
<feature type="region of interest" description="Disordered" evidence="1">
    <location>
        <begin position="90"/>
        <end position="115"/>
    </location>
</feature>
<feature type="domain" description="GAG-pre-integrase" evidence="2">
    <location>
        <begin position="37"/>
        <end position="84"/>
    </location>
</feature>
<dbReference type="AlphaFoldDB" id="A0A165PTE5"/>
<organism evidence="3 4">
    <name type="scientific">Daedalea quercina L-15889</name>
    <dbReference type="NCBI Taxonomy" id="1314783"/>
    <lineage>
        <taxon>Eukaryota</taxon>
        <taxon>Fungi</taxon>
        <taxon>Dikarya</taxon>
        <taxon>Basidiomycota</taxon>
        <taxon>Agaricomycotina</taxon>
        <taxon>Agaricomycetes</taxon>
        <taxon>Polyporales</taxon>
        <taxon>Fomitopsis</taxon>
    </lineage>
</organism>
<dbReference type="EMBL" id="KV429065">
    <property type="protein sequence ID" value="KZT68602.1"/>
    <property type="molecule type" value="Genomic_DNA"/>
</dbReference>
<dbReference type="InterPro" id="IPR025724">
    <property type="entry name" value="GAG-pre-integrase_dom"/>
</dbReference>
<feature type="non-terminal residue" evidence="3">
    <location>
        <position position="115"/>
    </location>
</feature>
<feature type="non-terminal residue" evidence="3">
    <location>
        <position position="1"/>
    </location>
</feature>
<feature type="compositionally biased region" description="Basic and acidic residues" evidence="1">
    <location>
        <begin position="90"/>
        <end position="107"/>
    </location>
</feature>
<gene>
    <name evidence="3" type="ORF">DAEQUDRAFT_655026</name>
</gene>
<evidence type="ECO:0000256" key="1">
    <source>
        <dbReference type="SAM" id="MobiDB-lite"/>
    </source>
</evidence>
<name>A0A165PTE5_9APHY</name>
<dbReference type="Pfam" id="PF13976">
    <property type="entry name" value="gag_pre-integrs"/>
    <property type="match status" value="1"/>
</dbReference>